<sequence length="228" mass="25564">MIIDKIEFKQLLKEGGSAFSAIRSLGILEYGYPEIKIGTTLNVYVMNNGIFADITFGKKIYISFNSIRGVDVSNEKLIISVIENEEEKKIVFKIQKSNIIEKMYNTIRQNSNLEYKDIDDILIENKINETIQVAIQQEKPKKITERQRVKELKKERIPYCPKCHSTSLHYIEKRKRLSLGRTVVGGGLGAVLTGGIGAAAGAVLGGLSSNKMKKGQVKCLKCGHTWKL</sequence>
<keyword evidence="2" id="KW-0251">Elongation factor</keyword>
<proteinExistence type="predicted"/>
<evidence type="ECO:0000256" key="1">
    <source>
        <dbReference type="SAM" id="Phobius"/>
    </source>
</evidence>
<dbReference type="GO" id="GO:0003746">
    <property type="term" value="F:translation elongation factor activity"/>
    <property type="evidence" value="ECO:0007669"/>
    <property type="project" value="UniProtKB-KW"/>
</dbReference>
<dbReference type="Proteomes" id="UP000822184">
    <property type="component" value="Unassembled WGS sequence"/>
</dbReference>
<keyword evidence="1" id="KW-0812">Transmembrane</keyword>
<gene>
    <name evidence="2" type="ORF">BCD95_004701</name>
</gene>
<keyword evidence="2" id="KW-0648">Protein biosynthesis</keyword>
<keyword evidence="1" id="KW-0472">Membrane</keyword>
<keyword evidence="2" id="KW-0804">Transcription</keyword>
<evidence type="ECO:0000313" key="2">
    <source>
        <dbReference type="EMBL" id="NSB16442.1"/>
    </source>
</evidence>
<organism evidence="2 3">
    <name type="scientific">Clostridium beijerinckii</name>
    <name type="common">Clostridium MP</name>
    <dbReference type="NCBI Taxonomy" id="1520"/>
    <lineage>
        <taxon>Bacteria</taxon>
        <taxon>Bacillati</taxon>
        <taxon>Bacillota</taxon>
        <taxon>Clostridia</taxon>
        <taxon>Eubacteriales</taxon>
        <taxon>Clostridiaceae</taxon>
        <taxon>Clostridium</taxon>
    </lineage>
</organism>
<dbReference type="RefSeq" id="WP_171786560.1">
    <property type="nucleotide sequence ID" value="NZ_JABFUN010000001.1"/>
</dbReference>
<dbReference type="EMBL" id="JABTDW010000001">
    <property type="protein sequence ID" value="NSB16442.1"/>
    <property type="molecule type" value="Genomic_DNA"/>
</dbReference>
<protein>
    <submittedName>
        <fullName evidence="2">DNA-directed RNA polymerase subunit M/transcription elongation factor TFIIS</fullName>
    </submittedName>
</protein>
<reference evidence="2" key="1">
    <citation type="submission" date="2020-06" db="EMBL/GenBank/DDBJ databases">
        <title>Genomic insights into acetone-butanol-ethanol (ABE) fermentation by sequencing solventogenic clostridia strains.</title>
        <authorList>
            <person name="Brown S."/>
        </authorList>
    </citation>
    <scope>NUCLEOTIDE SEQUENCE</scope>
    <source>
        <strain evidence="2">DJ123</strain>
    </source>
</reference>
<feature type="transmembrane region" description="Helical" evidence="1">
    <location>
        <begin position="183"/>
        <end position="204"/>
    </location>
</feature>
<evidence type="ECO:0000313" key="3">
    <source>
        <dbReference type="Proteomes" id="UP000822184"/>
    </source>
</evidence>
<comment type="caution">
    <text evidence="2">The sequence shown here is derived from an EMBL/GenBank/DDBJ whole genome shotgun (WGS) entry which is preliminary data.</text>
</comment>
<dbReference type="GO" id="GO:0000428">
    <property type="term" value="C:DNA-directed RNA polymerase complex"/>
    <property type="evidence" value="ECO:0007669"/>
    <property type="project" value="UniProtKB-KW"/>
</dbReference>
<keyword evidence="1" id="KW-1133">Transmembrane helix</keyword>
<accession>A0AAE5H8J9</accession>
<keyword evidence="2" id="KW-0240">DNA-directed RNA polymerase</keyword>
<name>A0AAE5H8J9_CLOBE</name>
<dbReference type="AlphaFoldDB" id="A0AAE5H8J9"/>